<evidence type="ECO:0000256" key="18">
    <source>
        <dbReference type="RuleBase" id="RU003403"/>
    </source>
</evidence>
<evidence type="ECO:0000256" key="13">
    <source>
        <dbReference type="ARBA" id="ARBA00023027"/>
    </source>
</evidence>
<evidence type="ECO:0000256" key="10">
    <source>
        <dbReference type="ARBA" id="ARBA00022967"/>
    </source>
</evidence>
<evidence type="ECO:0000259" key="19">
    <source>
        <dbReference type="Pfam" id="PF00361"/>
    </source>
</evidence>
<feature type="transmembrane region" description="Helical" evidence="18">
    <location>
        <begin position="316"/>
        <end position="335"/>
    </location>
</feature>
<evidence type="ECO:0000256" key="15">
    <source>
        <dbReference type="ARBA" id="ARBA00023128"/>
    </source>
</evidence>
<feature type="transmembrane region" description="Helical" evidence="18">
    <location>
        <begin position="235"/>
        <end position="257"/>
    </location>
</feature>
<protein>
    <recommendedName>
        <fullName evidence="5 18">NADH-ubiquinone oxidoreductase chain 2</fullName>
        <ecNumber evidence="4 18">7.1.1.2</ecNumber>
    </recommendedName>
</protein>
<keyword evidence="11 18" id="KW-0249">Electron transport</keyword>
<keyword evidence="14 18" id="KW-0830">Ubiquinone</keyword>
<evidence type="ECO:0000256" key="9">
    <source>
        <dbReference type="ARBA" id="ARBA00022792"/>
    </source>
</evidence>
<name>A0A343C450_9CUCU</name>
<reference evidence="20" key="1">
    <citation type="submission" date="2016-04" db="EMBL/GenBank/DDBJ databases">
        <title>Mitochondria of beetle species.</title>
        <authorList>
            <person name="Hunter A."/>
            <person name="Moriniere J."/>
            <person name="Tang P."/>
            <person name="Linard B."/>
            <person name="Crampton-Platt A."/>
            <person name="Vogler A.P."/>
        </authorList>
    </citation>
    <scope>NUCLEOTIDE SEQUENCE</scope>
</reference>
<feature type="transmembrane region" description="Helical" evidence="18">
    <location>
        <begin position="269"/>
        <end position="288"/>
    </location>
</feature>
<dbReference type="InterPro" id="IPR001750">
    <property type="entry name" value="ND/Mrp_TM"/>
</dbReference>
<dbReference type="PANTHER" id="PTHR46552">
    <property type="entry name" value="NADH-UBIQUINONE OXIDOREDUCTASE CHAIN 2"/>
    <property type="match status" value="1"/>
</dbReference>
<evidence type="ECO:0000256" key="6">
    <source>
        <dbReference type="ARBA" id="ARBA00022448"/>
    </source>
</evidence>
<feature type="domain" description="NADH:quinone oxidoreductase/Mrp antiporter transmembrane" evidence="19">
    <location>
        <begin position="24"/>
        <end position="281"/>
    </location>
</feature>
<evidence type="ECO:0000256" key="7">
    <source>
        <dbReference type="ARBA" id="ARBA00022660"/>
    </source>
</evidence>
<dbReference type="GO" id="GO:0008137">
    <property type="term" value="F:NADH dehydrogenase (ubiquinone) activity"/>
    <property type="evidence" value="ECO:0007669"/>
    <property type="project" value="UniProtKB-EC"/>
</dbReference>
<dbReference type="InterPro" id="IPR050175">
    <property type="entry name" value="Complex_I_Subunit_2"/>
</dbReference>
<dbReference type="GO" id="GO:0005743">
    <property type="term" value="C:mitochondrial inner membrane"/>
    <property type="evidence" value="ECO:0007669"/>
    <property type="project" value="UniProtKB-SubCell"/>
</dbReference>
<dbReference type="AlphaFoldDB" id="A0A343C450"/>
<evidence type="ECO:0000256" key="12">
    <source>
        <dbReference type="ARBA" id="ARBA00022989"/>
    </source>
</evidence>
<dbReference type="EMBL" id="KX087365">
    <property type="protein sequence ID" value="ARH54793.1"/>
    <property type="molecule type" value="Genomic_DNA"/>
</dbReference>
<dbReference type="EC" id="7.1.1.2" evidence="4 18"/>
<evidence type="ECO:0000256" key="8">
    <source>
        <dbReference type="ARBA" id="ARBA00022692"/>
    </source>
</evidence>
<evidence type="ECO:0000256" key="11">
    <source>
        <dbReference type="ARBA" id="ARBA00022982"/>
    </source>
</evidence>
<sequence>MTNFYKMLFLALLMASTLISISSVSWFTAWVGLEINLMALMPLMTNLKNKLSNESTIKYFIVQAMASSSLLFSVLILPEMKILSLSLSSFPSMMINSTLLLKMGAAPFHFWLPEIISGLNWNLIFIILTWQKIAPMILLSYLVKSSTFLSLIIIFSAIISGIQGMNQTCMRKIMAYSSINHTGWMLSSLLSSINVWFYYFTIYSFINFNIILVFNKYHIFYFNQLTKLLNFNKKLKLLFSMNFLSLGGLPPFLGFLPKWLTINFLVNKNFIALSLILILSTLVSLYFYTRITLSSITLTTNETTTYSMKKINHFHFFLNFATLISLALSLTLTNFL</sequence>
<feature type="transmembrane region" description="Helical" evidence="18">
    <location>
        <begin position="196"/>
        <end position="214"/>
    </location>
</feature>
<evidence type="ECO:0000256" key="14">
    <source>
        <dbReference type="ARBA" id="ARBA00023075"/>
    </source>
</evidence>
<keyword evidence="13 18" id="KW-0520">NAD</keyword>
<comment type="function">
    <text evidence="1">Core subunit of the mitochondrial membrane respiratory chain NADH dehydrogenase (Complex I) that is believed to belong to the minimal assembly required for catalysis. Complex I functions in the transfer of electrons from NADH to the respiratory chain. The immediate electron acceptor for the enzyme is believed to be ubiquinone.</text>
</comment>
<proteinExistence type="inferred from homology"/>
<evidence type="ECO:0000256" key="5">
    <source>
        <dbReference type="ARBA" id="ARBA00021008"/>
    </source>
</evidence>
<keyword evidence="8 18" id="KW-0812">Transmembrane</keyword>
<comment type="subcellular location">
    <subcellularLocation>
        <location evidence="2 18">Mitochondrion inner membrane</location>
        <topology evidence="2 18">Multi-pass membrane protein</topology>
    </subcellularLocation>
</comment>
<comment type="function">
    <text evidence="18">Core subunit of the mitochondrial membrane respiratory chain NADH dehydrogenase (Complex I) which catalyzes electron transfer from NADH through the respiratory chain, using ubiquinone as an electron acceptor. Essential for the catalytic activity and assembly of complex I.</text>
</comment>
<gene>
    <name evidence="20" type="primary">nad2</name>
</gene>
<dbReference type="Pfam" id="PF00361">
    <property type="entry name" value="Proton_antipo_M"/>
    <property type="match status" value="1"/>
</dbReference>
<accession>A0A343C450</accession>
<evidence type="ECO:0000256" key="16">
    <source>
        <dbReference type="ARBA" id="ARBA00023136"/>
    </source>
</evidence>
<dbReference type="GO" id="GO:0006120">
    <property type="term" value="P:mitochondrial electron transport, NADH to ubiquinone"/>
    <property type="evidence" value="ECO:0007669"/>
    <property type="project" value="InterPro"/>
</dbReference>
<dbReference type="InterPro" id="IPR003917">
    <property type="entry name" value="NADH_UbQ_OxRdtase_chain2"/>
</dbReference>
<keyword evidence="15 18" id="KW-0496">Mitochondrion</keyword>
<dbReference type="PRINTS" id="PR01436">
    <property type="entry name" value="NADHDHGNASE2"/>
</dbReference>
<comment type="catalytic activity">
    <reaction evidence="17 18">
        <text>a ubiquinone + NADH + 5 H(+)(in) = a ubiquinol + NAD(+) + 4 H(+)(out)</text>
        <dbReference type="Rhea" id="RHEA:29091"/>
        <dbReference type="Rhea" id="RHEA-COMP:9565"/>
        <dbReference type="Rhea" id="RHEA-COMP:9566"/>
        <dbReference type="ChEBI" id="CHEBI:15378"/>
        <dbReference type="ChEBI" id="CHEBI:16389"/>
        <dbReference type="ChEBI" id="CHEBI:17976"/>
        <dbReference type="ChEBI" id="CHEBI:57540"/>
        <dbReference type="ChEBI" id="CHEBI:57945"/>
        <dbReference type="EC" id="7.1.1.2"/>
    </reaction>
</comment>
<comment type="similarity">
    <text evidence="3 18">Belongs to the complex I subunit 2 family.</text>
</comment>
<evidence type="ECO:0000256" key="3">
    <source>
        <dbReference type="ARBA" id="ARBA00007012"/>
    </source>
</evidence>
<keyword evidence="6" id="KW-0813">Transport</keyword>
<organism evidence="20">
    <name type="scientific">Trigonopterus sp. AH-2016</name>
    <dbReference type="NCBI Taxonomy" id="1903843"/>
    <lineage>
        <taxon>Eukaryota</taxon>
        <taxon>Metazoa</taxon>
        <taxon>Ecdysozoa</taxon>
        <taxon>Arthropoda</taxon>
        <taxon>Hexapoda</taxon>
        <taxon>Insecta</taxon>
        <taxon>Pterygota</taxon>
        <taxon>Neoptera</taxon>
        <taxon>Endopterygota</taxon>
        <taxon>Coleoptera</taxon>
        <taxon>Polyphaga</taxon>
        <taxon>Cucujiformia</taxon>
        <taxon>Curculionidae</taxon>
        <taxon>Cryptorhynchinae</taxon>
        <taxon>Trigonopterus</taxon>
    </lineage>
</organism>
<keyword evidence="10 18" id="KW-1278">Translocase</keyword>
<keyword evidence="16 18" id="KW-0472">Membrane</keyword>
<evidence type="ECO:0000256" key="1">
    <source>
        <dbReference type="ARBA" id="ARBA00003257"/>
    </source>
</evidence>
<geneLocation type="mitochondrion" evidence="20"/>
<keyword evidence="9 18" id="KW-0999">Mitochondrion inner membrane</keyword>
<evidence type="ECO:0000256" key="2">
    <source>
        <dbReference type="ARBA" id="ARBA00004448"/>
    </source>
</evidence>
<keyword evidence="7 18" id="KW-0679">Respiratory chain</keyword>
<keyword evidence="12 18" id="KW-1133">Transmembrane helix</keyword>
<evidence type="ECO:0000313" key="20">
    <source>
        <dbReference type="EMBL" id="ARH54793.1"/>
    </source>
</evidence>
<feature type="transmembrane region" description="Helical" evidence="18">
    <location>
        <begin position="108"/>
        <end position="130"/>
    </location>
</feature>
<feature type="transmembrane region" description="Helical" evidence="18">
    <location>
        <begin position="136"/>
        <end position="161"/>
    </location>
</feature>
<evidence type="ECO:0000256" key="17">
    <source>
        <dbReference type="ARBA" id="ARBA00049551"/>
    </source>
</evidence>
<dbReference type="PANTHER" id="PTHR46552:SF1">
    <property type="entry name" value="NADH-UBIQUINONE OXIDOREDUCTASE CHAIN 2"/>
    <property type="match status" value="1"/>
</dbReference>
<evidence type="ECO:0000256" key="4">
    <source>
        <dbReference type="ARBA" id="ARBA00012944"/>
    </source>
</evidence>